<dbReference type="InterPro" id="IPR037138">
    <property type="entry name" value="His_deacetylse_dom_sf"/>
</dbReference>
<evidence type="ECO:0000259" key="3">
    <source>
        <dbReference type="Pfam" id="PF00850"/>
    </source>
</evidence>
<dbReference type="PANTHER" id="PTHR10625">
    <property type="entry name" value="HISTONE DEACETYLASE HDAC1-RELATED"/>
    <property type="match status" value="1"/>
</dbReference>
<name>A0A937W4T6_UNCTE</name>
<evidence type="ECO:0000313" key="4">
    <source>
        <dbReference type="EMBL" id="MBM3225187.1"/>
    </source>
</evidence>
<dbReference type="GO" id="GO:0016787">
    <property type="term" value="F:hydrolase activity"/>
    <property type="evidence" value="ECO:0007669"/>
    <property type="project" value="UniProtKB-KW"/>
</dbReference>
<protein>
    <submittedName>
        <fullName evidence="4">Histone deacetylase</fullName>
    </submittedName>
</protein>
<dbReference type="Gene3D" id="3.40.800.20">
    <property type="entry name" value="Histone deacetylase domain"/>
    <property type="match status" value="1"/>
</dbReference>
<dbReference type="SUPFAM" id="SSF52768">
    <property type="entry name" value="Arginase/deacetylase"/>
    <property type="match status" value="1"/>
</dbReference>
<dbReference type="AlphaFoldDB" id="A0A937W4T6"/>
<feature type="non-terminal residue" evidence="4">
    <location>
        <position position="297"/>
    </location>
</feature>
<evidence type="ECO:0000256" key="2">
    <source>
        <dbReference type="ARBA" id="ARBA00022801"/>
    </source>
</evidence>
<comment type="similarity">
    <text evidence="1">Belongs to the histone deacetylase family.</text>
</comment>
<dbReference type="GO" id="GO:0004407">
    <property type="term" value="F:histone deacetylase activity"/>
    <property type="evidence" value="ECO:0007669"/>
    <property type="project" value="InterPro"/>
</dbReference>
<dbReference type="InterPro" id="IPR000286">
    <property type="entry name" value="HDACs"/>
</dbReference>
<organism evidence="4 5">
    <name type="scientific">Tectimicrobiota bacterium</name>
    <dbReference type="NCBI Taxonomy" id="2528274"/>
    <lineage>
        <taxon>Bacteria</taxon>
        <taxon>Pseudomonadati</taxon>
        <taxon>Nitrospinota/Tectimicrobiota group</taxon>
        <taxon>Candidatus Tectimicrobiota</taxon>
    </lineage>
</organism>
<dbReference type="PRINTS" id="PR01270">
    <property type="entry name" value="HDASUPER"/>
</dbReference>
<feature type="domain" description="Histone deacetylase" evidence="3">
    <location>
        <begin position="17"/>
        <end position="289"/>
    </location>
</feature>
<gene>
    <name evidence="4" type="ORF">FJZ47_15495</name>
</gene>
<comment type="caution">
    <text evidence="4">The sequence shown here is derived from an EMBL/GenBank/DDBJ whole genome shotgun (WGS) entry which is preliminary data.</text>
</comment>
<dbReference type="PANTHER" id="PTHR10625:SF19">
    <property type="entry name" value="HISTONE DEACETYLASE 12"/>
    <property type="match status" value="1"/>
</dbReference>
<accession>A0A937W4T6</accession>
<dbReference type="Pfam" id="PF00850">
    <property type="entry name" value="Hist_deacetyl"/>
    <property type="match status" value="1"/>
</dbReference>
<dbReference type="GO" id="GO:0040029">
    <property type="term" value="P:epigenetic regulation of gene expression"/>
    <property type="evidence" value="ECO:0007669"/>
    <property type="project" value="TreeGrafter"/>
</dbReference>
<keyword evidence="2" id="KW-0378">Hydrolase</keyword>
<dbReference type="InterPro" id="IPR044150">
    <property type="entry name" value="HDAC_classIV"/>
</dbReference>
<evidence type="ECO:0000313" key="5">
    <source>
        <dbReference type="Proteomes" id="UP000712673"/>
    </source>
</evidence>
<proteinExistence type="inferred from homology"/>
<dbReference type="InterPro" id="IPR023801">
    <property type="entry name" value="His_deacetylse_dom"/>
</dbReference>
<reference evidence="4" key="1">
    <citation type="submission" date="2019-03" db="EMBL/GenBank/DDBJ databases">
        <title>Lake Tanganyika Metagenome-Assembled Genomes (MAGs).</title>
        <authorList>
            <person name="Tran P."/>
        </authorList>
    </citation>
    <scope>NUCLEOTIDE SEQUENCE</scope>
    <source>
        <strain evidence="4">K_DeepCast_65m_m2_066</strain>
    </source>
</reference>
<dbReference type="Proteomes" id="UP000712673">
    <property type="component" value="Unassembled WGS sequence"/>
</dbReference>
<sequence length="297" mass="32314">MFVVYHPGYTVDLGPNHRFPMQKYAMVYARLRAEGTLARAQLVPAAPAALADVLLVHTRDYVERFLAGAMSPQEMRLLGFPWSAPLARRARLATQGTITASRLAWQHGLAANLAGGSHHAFADHGEGFSVFNDMAIAIRVLQRDHGLQRAAIIDCDVHQGNGTATIFAGDPAVFTCSLHGAKNYPFHKAKSSLDIELPDGTEDAAYLAALQHALPSVLARFQPQMIWYLAGVDPYMGDKLGRMALTLAGLRQRDAYVLETCYQAGVPVVTTMGGGYAREIDDIVEAHCNTVRLACQL</sequence>
<dbReference type="InterPro" id="IPR023696">
    <property type="entry name" value="Ureohydrolase_dom_sf"/>
</dbReference>
<dbReference type="EMBL" id="VGLS01000505">
    <property type="protein sequence ID" value="MBM3225187.1"/>
    <property type="molecule type" value="Genomic_DNA"/>
</dbReference>
<dbReference type="CDD" id="cd09993">
    <property type="entry name" value="HDAC_classIV"/>
    <property type="match status" value="1"/>
</dbReference>
<evidence type="ECO:0000256" key="1">
    <source>
        <dbReference type="ARBA" id="ARBA00005947"/>
    </source>
</evidence>